<dbReference type="EMBL" id="BARV01016439">
    <property type="protein sequence ID" value="GAI27067.1"/>
    <property type="molecule type" value="Genomic_DNA"/>
</dbReference>
<dbReference type="AlphaFoldDB" id="X1M638"/>
<sequence>YAEVRTTHLTSYVKRVVLVKGQEAYGGFSYPNV</sequence>
<protein>
    <submittedName>
        <fullName evidence="1">Uncharacterized protein</fullName>
    </submittedName>
</protein>
<comment type="caution">
    <text evidence="1">The sequence shown here is derived from an EMBL/GenBank/DDBJ whole genome shotgun (WGS) entry which is preliminary data.</text>
</comment>
<accession>X1M638</accession>
<reference evidence="1" key="1">
    <citation type="journal article" date="2014" name="Front. Microbiol.">
        <title>High frequency of phylogenetically diverse reductive dehalogenase-homologous genes in deep subseafloor sedimentary metagenomes.</title>
        <authorList>
            <person name="Kawai M."/>
            <person name="Futagami T."/>
            <person name="Toyoda A."/>
            <person name="Takaki Y."/>
            <person name="Nishi S."/>
            <person name="Hori S."/>
            <person name="Arai W."/>
            <person name="Tsubouchi T."/>
            <person name="Morono Y."/>
            <person name="Uchiyama I."/>
            <person name="Ito T."/>
            <person name="Fujiyama A."/>
            <person name="Inagaki F."/>
            <person name="Takami H."/>
        </authorList>
    </citation>
    <scope>NUCLEOTIDE SEQUENCE</scope>
    <source>
        <strain evidence="1">Expedition CK06-06</strain>
    </source>
</reference>
<proteinExistence type="predicted"/>
<name>X1M638_9ZZZZ</name>
<evidence type="ECO:0000313" key="1">
    <source>
        <dbReference type="EMBL" id="GAI27067.1"/>
    </source>
</evidence>
<gene>
    <name evidence="1" type="ORF">S06H3_28210</name>
</gene>
<feature type="non-terminal residue" evidence="1">
    <location>
        <position position="1"/>
    </location>
</feature>
<organism evidence="1">
    <name type="scientific">marine sediment metagenome</name>
    <dbReference type="NCBI Taxonomy" id="412755"/>
    <lineage>
        <taxon>unclassified sequences</taxon>
        <taxon>metagenomes</taxon>
        <taxon>ecological metagenomes</taxon>
    </lineage>
</organism>